<dbReference type="GeneID" id="90958068"/>
<organism evidence="2 3">
    <name type="scientific">Pyrenophora tritici-repentis</name>
    <dbReference type="NCBI Taxonomy" id="45151"/>
    <lineage>
        <taxon>Eukaryota</taxon>
        <taxon>Fungi</taxon>
        <taxon>Dikarya</taxon>
        <taxon>Ascomycota</taxon>
        <taxon>Pezizomycotina</taxon>
        <taxon>Dothideomycetes</taxon>
        <taxon>Pleosporomycetidae</taxon>
        <taxon>Pleosporales</taxon>
        <taxon>Pleosporineae</taxon>
        <taxon>Pleosporaceae</taxon>
        <taxon>Pyrenophora</taxon>
    </lineage>
</organism>
<feature type="region of interest" description="Disordered" evidence="1">
    <location>
        <begin position="26"/>
        <end position="45"/>
    </location>
</feature>
<feature type="compositionally biased region" description="Low complexity" evidence="1">
    <location>
        <begin position="1"/>
        <end position="11"/>
    </location>
</feature>
<feature type="region of interest" description="Disordered" evidence="1">
    <location>
        <begin position="90"/>
        <end position="110"/>
    </location>
</feature>
<evidence type="ECO:0000313" key="3">
    <source>
        <dbReference type="Proteomes" id="UP000245464"/>
    </source>
</evidence>
<feature type="region of interest" description="Disordered" evidence="1">
    <location>
        <begin position="1"/>
        <end position="20"/>
    </location>
</feature>
<feature type="compositionally biased region" description="Basic and acidic residues" evidence="1">
    <location>
        <begin position="99"/>
        <end position="110"/>
    </location>
</feature>
<dbReference type="Proteomes" id="UP000245464">
    <property type="component" value="Chromosome 9"/>
</dbReference>
<reference evidence="2" key="1">
    <citation type="journal article" date="2018" name="BMC Genomics">
        <title>Comparative genomics of the wheat fungal pathogen Pyrenophora tritici-repentis reveals chromosomal variations and genome plasticity.</title>
        <authorList>
            <person name="Moolhuijzen P."/>
            <person name="See P.T."/>
            <person name="Hane J.K."/>
            <person name="Shi G."/>
            <person name="Liu Z."/>
            <person name="Oliver R.P."/>
            <person name="Moffat C.S."/>
        </authorList>
    </citation>
    <scope>NUCLEOTIDE SEQUENCE [LARGE SCALE GENOMIC DNA]</scope>
    <source>
        <strain evidence="2">M4</strain>
    </source>
</reference>
<evidence type="ECO:0000256" key="1">
    <source>
        <dbReference type="SAM" id="MobiDB-lite"/>
    </source>
</evidence>
<dbReference type="RefSeq" id="XP_065959927.1">
    <property type="nucleotide sequence ID" value="XM_066109944.1"/>
</dbReference>
<accession>A0A316ZYA0</accession>
<sequence>MAQYGYGQNPQYGGGNAQNLQFYSSSFSNQPVSGHSTPFQANYGAPQSQAYPVQYGAGFSAPGVSGQMGMGAEGLRTGWLAAFGTEGYPTEPPLRMQHRPHDGLGRADNI</sequence>
<comment type="caution">
    <text evidence="2">The sequence shown here is derived from an EMBL/GenBank/DDBJ whole genome shotgun (WGS) entry which is preliminary data.</text>
</comment>
<dbReference type="EMBL" id="NQIK02000009">
    <property type="protein sequence ID" value="KAF7566497.1"/>
    <property type="molecule type" value="Genomic_DNA"/>
</dbReference>
<name>A0A316ZYA0_9PLEO</name>
<evidence type="ECO:0000313" key="2">
    <source>
        <dbReference type="EMBL" id="KAF7566497.1"/>
    </source>
</evidence>
<dbReference type="AlphaFoldDB" id="A0A316ZYA0"/>
<protein>
    <submittedName>
        <fullName evidence="2">Uncharacterized protein</fullName>
    </submittedName>
</protein>
<gene>
    <name evidence="2" type="ORF">PtrM4_148170</name>
</gene>
<dbReference type="KEGG" id="ptrr:90958068"/>
<proteinExistence type="predicted"/>